<gene>
    <name evidence="3" type="ORF">SAMN04488121_108113</name>
</gene>
<evidence type="ECO:0000313" key="4">
    <source>
        <dbReference type="Proteomes" id="UP000199045"/>
    </source>
</evidence>
<dbReference type="EMBL" id="FNBN01000008">
    <property type="protein sequence ID" value="SDH03184.1"/>
    <property type="molecule type" value="Genomic_DNA"/>
</dbReference>
<feature type="domain" description="Aminoglycoside phosphotransferase" evidence="2">
    <location>
        <begin position="60"/>
        <end position="297"/>
    </location>
</feature>
<dbReference type="Gene3D" id="3.30.200.20">
    <property type="entry name" value="Phosphorylase Kinase, domain 1"/>
    <property type="match status" value="1"/>
</dbReference>
<accession>A0A1G7Z3C5</accession>
<organism evidence="3 4">
    <name type="scientific">Chitinophaga filiformis</name>
    <name type="common">Myxococcus filiformis</name>
    <name type="synonym">Flexibacter filiformis</name>
    <dbReference type="NCBI Taxonomy" id="104663"/>
    <lineage>
        <taxon>Bacteria</taxon>
        <taxon>Pseudomonadati</taxon>
        <taxon>Bacteroidota</taxon>
        <taxon>Chitinophagia</taxon>
        <taxon>Chitinophagales</taxon>
        <taxon>Chitinophagaceae</taxon>
        <taxon>Chitinophaga</taxon>
    </lineage>
</organism>
<protein>
    <submittedName>
        <fullName evidence="3">Ser/Thr protein kinase RdoA involved in Cpx stress response, MazF antagonist</fullName>
    </submittedName>
</protein>
<dbReference type="Gene3D" id="3.90.1200.10">
    <property type="match status" value="1"/>
</dbReference>
<dbReference type="PANTHER" id="PTHR21064">
    <property type="entry name" value="AMINOGLYCOSIDE PHOSPHOTRANSFERASE DOMAIN-CONTAINING PROTEIN-RELATED"/>
    <property type="match status" value="1"/>
</dbReference>
<dbReference type="Proteomes" id="UP000199045">
    <property type="component" value="Unassembled WGS sequence"/>
</dbReference>
<dbReference type="AlphaFoldDB" id="A0A1G7Z3C5"/>
<dbReference type="STRING" id="104663.SAMN04488121_108113"/>
<dbReference type="PANTHER" id="PTHR21064:SF6">
    <property type="entry name" value="AMINOGLYCOSIDE PHOSPHOTRANSFERASE DOMAIN-CONTAINING PROTEIN"/>
    <property type="match status" value="1"/>
</dbReference>
<dbReference type="InterPro" id="IPR002575">
    <property type="entry name" value="Aminoglycoside_PTrfase"/>
</dbReference>
<evidence type="ECO:0000256" key="1">
    <source>
        <dbReference type="ARBA" id="ARBA00038240"/>
    </source>
</evidence>
<dbReference type="SUPFAM" id="SSF56112">
    <property type="entry name" value="Protein kinase-like (PK-like)"/>
    <property type="match status" value="1"/>
</dbReference>
<dbReference type="InterPro" id="IPR011009">
    <property type="entry name" value="Kinase-like_dom_sf"/>
</dbReference>
<dbReference type="InterPro" id="IPR050249">
    <property type="entry name" value="Pseudomonas-type_ThrB"/>
</dbReference>
<dbReference type="GO" id="GO:0009088">
    <property type="term" value="P:threonine biosynthetic process"/>
    <property type="evidence" value="ECO:0007669"/>
    <property type="project" value="TreeGrafter"/>
</dbReference>
<comment type="similarity">
    <text evidence="1">Belongs to the pseudomonas-type ThrB family.</text>
</comment>
<keyword evidence="3" id="KW-0418">Kinase</keyword>
<sequence>MYKHVFTCTNILYKSNKIKESYICAMQTVFPTLYSTLSPTALATYISQQYTFGPLECKFIVRGVGDTYLVSAANERFILRIYRPSHRTLANIQAEVELLTALHTAEVSVSYPLADKDGHYIQSLPGAEGTRHAVLFSYAEGRSHNILSDVQLRNFGQEMARFHNISSQIQLSKDRWTFDLETTLFQPLAAVKDYFSEDPATYDWLLQSADKVKTFLSQLDTSRFSYGYCHFDFLPKNFHFDSQDNITFFDFDFFGTGWLAYDLMTFHQQLLLDMQMGRLTAEQRERTWSLFVEAYRSERALSEEELAAIPYLGLGFWVFYMGFHATHDQFYPLMQTHMLQGRFAVVRKLLEHAWEEVGIVASTVREQLS</sequence>
<name>A0A1G7Z3C5_CHIFI</name>
<evidence type="ECO:0000259" key="2">
    <source>
        <dbReference type="Pfam" id="PF01636"/>
    </source>
</evidence>
<dbReference type="OrthoDB" id="241498at2"/>
<proteinExistence type="inferred from homology"/>
<reference evidence="3 4" key="1">
    <citation type="submission" date="2016-10" db="EMBL/GenBank/DDBJ databases">
        <authorList>
            <person name="de Groot N.N."/>
        </authorList>
    </citation>
    <scope>NUCLEOTIDE SEQUENCE [LARGE SCALE GENOMIC DNA]</scope>
    <source>
        <strain evidence="3 4">DSM 527</strain>
    </source>
</reference>
<evidence type="ECO:0000313" key="3">
    <source>
        <dbReference type="EMBL" id="SDH03184.1"/>
    </source>
</evidence>
<dbReference type="GO" id="GO:0004413">
    <property type="term" value="F:homoserine kinase activity"/>
    <property type="evidence" value="ECO:0007669"/>
    <property type="project" value="TreeGrafter"/>
</dbReference>
<keyword evidence="3" id="KW-0808">Transferase</keyword>
<dbReference type="Pfam" id="PF01636">
    <property type="entry name" value="APH"/>
    <property type="match status" value="1"/>
</dbReference>